<dbReference type="Proteomes" id="UP000451565">
    <property type="component" value="Unassembled WGS sequence"/>
</dbReference>
<keyword evidence="2" id="KW-1185">Reference proteome</keyword>
<name>A0A843YS41_9BURK</name>
<organism evidence="1 2">
    <name type="scientific">Glaciimonas soli</name>
    <dbReference type="NCBI Taxonomy" id="2590999"/>
    <lineage>
        <taxon>Bacteria</taxon>
        <taxon>Pseudomonadati</taxon>
        <taxon>Pseudomonadota</taxon>
        <taxon>Betaproteobacteria</taxon>
        <taxon>Burkholderiales</taxon>
        <taxon>Oxalobacteraceae</taxon>
        <taxon>Glaciimonas</taxon>
    </lineage>
</organism>
<dbReference type="InterPro" id="IPR052931">
    <property type="entry name" value="Prophage_regulatory_activator"/>
</dbReference>
<accession>A0A843YS41</accession>
<dbReference type="PANTHER" id="PTHR36154:SF1">
    <property type="entry name" value="DNA-BINDING TRANSCRIPTIONAL ACTIVATOR ALPA"/>
    <property type="match status" value="1"/>
</dbReference>
<gene>
    <name evidence="1" type="ORF">GEV47_17930</name>
</gene>
<dbReference type="AlphaFoldDB" id="A0A843YS41"/>
<protein>
    <submittedName>
        <fullName evidence="1">AlpA family phage regulatory protein</fullName>
    </submittedName>
</protein>
<dbReference type="Pfam" id="PF05930">
    <property type="entry name" value="Phage_AlpA"/>
    <property type="match status" value="1"/>
</dbReference>
<reference evidence="1 2" key="1">
    <citation type="submission" date="2019-10" db="EMBL/GenBank/DDBJ databases">
        <title>Glaciimonas soli sp. nov., a psychrophilic bacterium isolated from the forest soil of a high elevation mountain in Taiwan.</title>
        <authorList>
            <person name="Wang L.-T."/>
            <person name="Shieh W.Y."/>
        </authorList>
    </citation>
    <scope>NUCLEOTIDE SEQUENCE [LARGE SCALE GENOMIC DNA]</scope>
    <source>
        <strain evidence="1 2">GS1</strain>
    </source>
</reference>
<dbReference type="OrthoDB" id="8779547at2"/>
<dbReference type="PANTHER" id="PTHR36154">
    <property type="entry name" value="DNA-BINDING TRANSCRIPTIONAL ACTIVATOR ALPA"/>
    <property type="match status" value="1"/>
</dbReference>
<dbReference type="InterPro" id="IPR010260">
    <property type="entry name" value="AlpA"/>
</dbReference>
<evidence type="ECO:0000313" key="1">
    <source>
        <dbReference type="EMBL" id="MQR02559.1"/>
    </source>
</evidence>
<dbReference type="EMBL" id="WINI01000010">
    <property type="protein sequence ID" value="MQR02559.1"/>
    <property type="molecule type" value="Genomic_DNA"/>
</dbReference>
<sequence>MRHPQISPTKLSIERLPAVMARTGRSRPSIYLDMKKGIFPQCFKVGVRAVGWLSSDIDAWIESRVQAVLGDIFSDLISNTRFPNFEHGAAEVSNASGRFSAGIWPSCGIYDTTNQFVPYIRLRAGIYHFK</sequence>
<evidence type="ECO:0000313" key="2">
    <source>
        <dbReference type="Proteomes" id="UP000451565"/>
    </source>
</evidence>
<dbReference type="Gene3D" id="1.10.238.160">
    <property type="match status" value="1"/>
</dbReference>
<proteinExistence type="predicted"/>
<comment type="caution">
    <text evidence="1">The sequence shown here is derived from an EMBL/GenBank/DDBJ whole genome shotgun (WGS) entry which is preliminary data.</text>
</comment>